<proteinExistence type="predicted"/>
<dbReference type="Proteomes" id="UP000789396">
    <property type="component" value="Unassembled WGS sequence"/>
</dbReference>
<protein>
    <submittedName>
        <fullName evidence="2">681_t:CDS:1</fullName>
    </submittedName>
</protein>
<dbReference type="EMBL" id="CAJVPZ010051075">
    <property type="protein sequence ID" value="CAG8778500.1"/>
    <property type="molecule type" value="Genomic_DNA"/>
</dbReference>
<organism evidence="2 3">
    <name type="scientific">Racocetra fulgida</name>
    <dbReference type="NCBI Taxonomy" id="60492"/>
    <lineage>
        <taxon>Eukaryota</taxon>
        <taxon>Fungi</taxon>
        <taxon>Fungi incertae sedis</taxon>
        <taxon>Mucoromycota</taxon>
        <taxon>Glomeromycotina</taxon>
        <taxon>Glomeromycetes</taxon>
        <taxon>Diversisporales</taxon>
        <taxon>Gigasporaceae</taxon>
        <taxon>Racocetra</taxon>
    </lineage>
</organism>
<accession>A0A9N9NWB8</accession>
<feature type="coiled-coil region" evidence="1">
    <location>
        <begin position="4"/>
        <end position="55"/>
    </location>
</feature>
<evidence type="ECO:0000313" key="3">
    <source>
        <dbReference type="Proteomes" id="UP000789396"/>
    </source>
</evidence>
<keyword evidence="1" id="KW-0175">Coiled coil</keyword>
<gene>
    <name evidence="2" type="ORF">RFULGI_LOCUS15607</name>
</gene>
<name>A0A9N9NWB8_9GLOM</name>
<sequence length="55" mass="6700">MTTIKTVKVQIQELLRRIQVVEEEKYYLTLKAHDVQILKNKIVELKYKIQNERNE</sequence>
<evidence type="ECO:0000256" key="1">
    <source>
        <dbReference type="SAM" id="Coils"/>
    </source>
</evidence>
<reference evidence="2" key="1">
    <citation type="submission" date="2021-06" db="EMBL/GenBank/DDBJ databases">
        <authorList>
            <person name="Kallberg Y."/>
            <person name="Tangrot J."/>
            <person name="Rosling A."/>
        </authorList>
    </citation>
    <scope>NUCLEOTIDE SEQUENCE</scope>
    <source>
        <strain evidence="2">IN212</strain>
    </source>
</reference>
<keyword evidence="3" id="KW-1185">Reference proteome</keyword>
<comment type="caution">
    <text evidence="2">The sequence shown here is derived from an EMBL/GenBank/DDBJ whole genome shotgun (WGS) entry which is preliminary data.</text>
</comment>
<feature type="non-terminal residue" evidence="2">
    <location>
        <position position="55"/>
    </location>
</feature>
<dbReference type="AlphaFoldDB" id="A0A9N9NWB8"/>
<evidence type="ECO:0000313" key="2">
    <source>
        <dbReference type="EMBL" id="CAG8778500.1"/>
    </source>
</evidence>